<dbReference type="GO" id="GO:0005524">
    <property type="term" value="F:ATP binding"/>
    <property type="evidence" value="ECO:0007669"/>
    <property type="project" value="UniProtKB-KW"/>
</dbReference>
<keyword evidence="2" id="KW-0143">Chaperone</keyword>
<keyword evidence="3" id="KW-0067">ATP-binding</keyword>
<keyword evidence="6" id="KW-1185">Reference proteome</keyword>
<dbReference type="Gene3D" id="3.40.50.11260">
    <property type="match status" value="1"/>
</dbReference>
<dbReference type="PANTHER" id="PTHR11528">
    <property type="entry name" value="HEAT SHOCK PROTEIN 90 FAMILY MEMBER"/>
    <property type="match status" value="1"/>
</dbReference>
<dbReference type="Gene3D" id="3.30.230.80">
    <property type="match status" value="1"/>
</dbReference>
<organism evidence="5 6">
    <name type="scientific">Sphaerobolus stellatus (strain SS14)</name>
    <dbReference type="NCBI Taxonomy" id="990650"/>
    <lineage>
        <taxon>Eukaryota</taxon>
        <taxon>Fungi</taxon>
        <taxon>Dikarya</taxon>
        <taxon>Basidiomycota</taxon>
        <taxon>Agaricomycotina</taxon>
        <taxon>Agaricomycetes</taxon>
        <taxon>Phallomycetidae</taxon>
        <taxon>Geastrales</taxon>
        <taxon>Sphaerobolaceae</taxon>
        <taxon>Sphaerobolus</taxon>
    </lineage>
</organism>
<evidence type="ECO:0008006" key="7">
    <source>
        <dbReference type="Google" id="ProtNLM"/>
    </source>
</evidence>
<evidence type="ECO:0000256" key="4">
    <source>
        <dbReference type="SAM" id="MobiDB-lite"/>
    </source>
</evidence>
<evidence type="ECO:0000256" key="1">
    <source>
        <dbReference type="ARBA" id="ARBA00008239"/>
    </source>
</evidence>
<feature type="non-terminal residue" evidence="5">
    <location>
        <position position="1"/>
    </location>
</feature>
<dbReference type="GO" id="GO:0051082">
    <property type="term" value="F:unfolded protein binding"/>
    <property type="evidence" value="ECO:0007669"/>
    <property type="project" value="InterPro"/>
</dbReference>
<evidence type="ECO:0000256" key="2">
    <source>
        <dbReference type="ARBA" id="ARBA00023186"/>
    </source>
</evidence>
<dbReference type="OrthoDB" id="28737at2759"/>
<dbReference type="SUPFAM" id="SSF110942">
    <property type="entry name" value="HSP90 C-terminal domain"/>
    <property type="match status" value="1"/>
</dbReference>
<evidence type="ECO:0000313" key="6">
    <source>
        <dbReference type="Proteomes" id="UP000054279"/>
    </source>
</evidence>
<accession>A0A0C9VJ62</accession>
<keyword evidence="3" id="KW-0547">Nucleotide-binding</keyword>
<dbReference type="GO" id="GO:0140662">
    <property type="term" value="F:ATP-dependent protein folding chaperone"/>
    <property type="evidence" value="ECO:0007669"/>
    <property type="project" value="InterPro"/>
</dbReference>
<gene>
    <name evidence="5" type="ORF">M422DRAFT_178022</name>
</gene>
<dbReference type="Gene3D" id="1.20.120.790">
    <property type="entry name" value="Heat shock protein 90, C-terminal domain"/>
    <property type="match status" value="1"/>
</dbReference>
<feature type="binding site" evidence="3">
    <location>
        <position position="133"/>
    </location>
    <ligand>
        <name>ATP</name>
        <dbReference type="ChEBI" id="CHEBI:30616"/>
    </ligand>
</feature>
<evidence type="ECO:0000256" key="3">
    <source>
        <dbReference type="PIRSR" id="PIRSR002583-1"/>
    </source>
</evidence>
<dbReference type="SUPFAM" id="SSF54211">
    <property type="entry name" value="Ribosomal protein S5 domain 2-like"/>
    <property type="match status" value="1"/>
</dbReference>
<dbReference type="HOGENOM" id="CLU_006684_4_0_1"/>
<dbReference type="AlphaFoldDB" id="A0A0C9VJ62"/>
<dbReference type="PIRSF" id="PIRSF002583">
    <property type="entry name" value="Hsp90"/>
    <property type="match status" value="1"/>
</dbReference>
<reference evidence="5 6" key="1">
    <citation type="submission" date="2014-06" db="EMBL/GenBank/DDBJ databases">
        <title>Evolutionary Origins and Diversification of the Mycorrhizal Mutualists.</title>
        <authorList>
            <consortium name="DOE Joint Genome Institute"/>
            <consortium name="Mycorrhizal Genomics Consortium"/>
            <person name="Kohler A."/>
            <person name="Kuo A."/>
            <person name="Nagy L.G."/>
            <person name="Floudas D."/>
            <person name="Copeland A."/>
            <person name="Barry K.W."/>
            <person name="Cichocki N."/>
            <person name="Veneault-Fourrey C."/>
            <person name="LaButti K."/>
            <person name="Lindquist E.A."/>
            <person name="Lipzen A."/>
            <person name="Lundell T."/>
            <person name="Morin E."/>
            <person name="Murat C."/>
            <person name="Riley R."/>
            <person name="Ohm R."/>
            <person name="Sun H."/>
            <person name="Tunlid A."/>
            <person name="Henrissat B."/>
            <person name="Grigoriev I.V."/>
            <person name="Hibbett D.S."/>
            <person name="Martin F."/>
        </authorList>
    </citation>
    <scope>NUCLEOTIDE SEQUENCE [LARGE SCALE GENOMIC DNA]</scope>
    <source>
        <strain evidence="5 6">SS14</strain>
    </source>
</reference>
<dbReference type="GO" id="GO:0016887">
    <property type="term" value="F:ATP hydrolysis activity"/>
    <property type="evidence" value="ECO:0007669"/>
    <property type="project" value="InterPro"/>
</dbReference>
<dbReference type="InterPro" id="IPR020568">
    <property type="entry name" value="Ribosomal_Su5_D2-typ_SF"/>
</dbReference>
<comment type="similarity">
    <text evidence="1">Belongs to the heat shock protein 90 family.</text>
</comment>
<dbReference type="InterPro" id="IPR001404">
    <property type="entry name" value="Hsp90_fam"/>
</dbReference>
<dbReference type="EMBL" id="KN837169">
    <property type="protein sequence ID" value="KIJ37351.1"/>
    <property type="molecule type" value="Genomic_DNA"/>
</dbReference>
<evidence type="ECO:0000313" key="5">
    <source>
        <dbReference type="EMBL" id="KIJ37351.1"/>
    </source>
</evidence>
<sequence>KEEAPKKMKTVVQETWIHLNSQGPIWTRDPKEISDEDYIEFYKTTFKDDKAPLGWHHFSGDAGTGSSFKAILYIPSKLPEDFWNAPTYSVKDIRIYNKRVFITNDLGDDPIPKWMSWIKAIVDADDLPLNVSRETLQNSKFLKQIKQVLTRRLIQLFQRIAQDNPEKYEEVWKAMAGAIKLGAVESDHKLKLAGLTRYATNQRNFTSFDEYVKNKKKGQDQIFFLAGLGQPMDMLQGSVFIEKLHARGYEVLLVSEPLDEIVFTNLRTWEGLRFQDVTKSGLTFGDEGEDPEEEKQKQAQLAAKFEPLIEYLKNQTADSVMNTIISNRLVVSPCAIVTPTFGYSANMERLMSAQNAGKKFQFGQGLKILEINPASPLIEGLLKRVQRLPGPDEDPDLEEEAEIKEIVDTMIDGALIRSGFDIPDVNKFFARVDKALRRSLGVSEHAQADATVRPAPPVDPNPLTTETPQEPDVPHIEVPDHLKGQLEIEMEAIPDDEDIFHDEL</sequence>
<dbReference type="Pfam" id="PF00183">
    <property type="entry name" value="HSP90"/>
    <property type="match status" value="1"/>
</dbReference>
<dbReference type="InterPro" id="IPR037196">
    <property type="entry name" value="HSP90_C"/>
</dbReference>
<dbReference type="Proteomes" id="UP000054279">
    <property type="component" value="Unassembled WGS sequence"/>
</dbReference>
<name>A0A0C9VJ62_SPHS4</name>
<proteinExistence type="inferred from homology"/>
<protein>
    <recommendedName>
        <fullName evidence="7">Molecular chaperone HtpG</fullName>
    </recommendedName>
</protein>
<feature type="region of interest" description="Disordered" evidence="4">
    <location>
        <begin position="444"/>
        <end position="476"/>
    </location>
</feature>